<dbReference type="PANTHER" id="PTHR24296">
    <property type="entry name" value="CYTOCHROME P450"/>
    <property type="match status" value="1"/>
</dbReference>
<feature type="compositionally biased region" description="Basic and acidic residues" evidence="6">
    <location>
        <begin position="985"/>
        <end position="994"/>
    </location>
</feature>
<dbReference type="Proteomes" id="UP000738359">
    <property type="component" value="Unassembled WGS sequence"/>
</dbReference>
<dbReference type="InterPro" id="IPR009686">
    <property type="entry name" value="Senescence/spartin_C"/>
</dbReference>
<keyword evidence="9" id="KW-1185">Reference proteome</keyword>
<dbReference type="InterPro" id="IPR002401">
    <property type="entry name" value="Cyt_P450_E_grp-I"/>
</dbReference>
<evidence type="ECO:0000256" key="3">
    <source>
        <dbReference type="ARBA" id="ARBA00023002"/>
    </source>
</evidence>
<feature type="domain" description="Senescence" evidence="7">
    <location>
        <begin position="752"/>
        <end position="928"/>
    </location>
</feature>
<evidence type="ECO:0000256" key="6">
    <source>
        <dbReference type="SAM" id="MobiDB-lite"/>
    </source>
</evidence>
<dbReference type="SUPFAM" id="SSF48264">
    <property type="entry name" value="Cytochrome P450"/>
    <property type="match status" value="1"/>
</dbReference>
<keyword evidence="2 5" id="KW-0479">Metal-binding</keyword>
<dbReference type="Gene3D" id="1.10.630.10">
    <property type="entry name" value="Cytochrome P450"/>
    <property type="match status" value="1"/>
</dbReference>
<reference evidence="8" key="1">
    <citation type="journal article" date="2020" name="Fungal Divers.">
        <title>Resolving the Mortierellaceae phylogeny through synthesis of multi-gene phylogenetics and phylogenomics.</title>
        <authorList>
            <person name="Vandepol N."/>
            <person name="Liber J."/>
            <person name="Desiro A."/>
            <person name="Na H."/>
            <person name="Kennedy M."/>
            <person name="Barry K."/>
            <person name="Grigoriev I.V."/>
            <person name="Miller A.N."/>
            <person name="O'Donnell K."/>
            <person name="Stajich J.E."/>
            <person name="Bonito G."/>
        </authorList>
    </citation>
    <scope>NUCLEOTIDE SEQUENCE</scope>
    <source>
        <strain evidence="8">CK1249</strain>
    </source>
</reference>
<proteinExistence type="inferred from homology"/>
<dbReference type="Pfam" id="PF00067">
    <property type="entry name" value="p450"/>
    <property type="match status" value="1"/>
</dbReference>
<dbReference type="GO" id="GO:0016705">
    <property type="term" value="F:oxidoreductase activity, acting on paired donors, with incorporation or reduction of molecular oxygen"/>
    <property type="evidence" value="ECO:0007669"/>
    <property type="project" value="InterPro"/>
</dbReference>
<keyword evidence="5" id="KW-0349">Heme</keyword>
<feature type="region of interest" description="Disordered" evidence="6">
    <location>
        <begin position="985"/>
        <end position="1028"/>
    </location>
</feature>
<name>A0A9P6M083_MORAP</name>
<evidence type="ECO:0000256" key="4">
    <source>
        <dbReference type="ARBA" id="ARBA00023004"/>
    </source>
</evidence>
<dbReference type="EMBL" id="JAAAHY010000697">
    <property type="protein sequence ID" value="KAF9958993.1"/>
    <property type="molecule type" value="Genomic_DNA"/>
</dbReference>
<feature type="binding site" description="axial binding residue" evidence="5">
    <location>
        <position position="466"/>
    </location>
    <ligand>
        <name>heme</name>
        <dbReference type="ChEBI" id="CHEBI:30413"/>
    </ligand>
    <ligandPart>
        <name>Fe</name>
        <dbReference type="ChEBI" id="CHEBI:18248"/>
    </ligandPart>
</feature>
<evidence type="ECO:0000259" key="7">
    <source>
        <dbReference type="Pfam" id="PF06911"/>
    </source>
</evidence>
<evidence type="ECO:0000256" key="5">
    <source>
        <dbReference type="PIRSR" id="PIRSR602401-1"/>
    </source>
</evidence>
<organism evidence="8 9">
    <name type="scientific">Mortierella alpina</name>
    <name type="common">Oleaginous fungus</name>
    <name type="synonym">Mortierella renispora</name>
    <dbReference type="NCBI Taxonomy" id="64518"/>
    <lineage>
        <taxon>Eukaryota</taxon>
        <taxon>Fungi</taxon>
        <taxon>Fungi incertae sedis</taxon>
        <taxon>Mucoromycota</taxon>
        <taxon>Mortierellomycotina</taxon>
        <taxon>Mortierellomycetes</taxon>
        <taxon>Mortierellales</taxon>
        <taxon>Mortierellaceae</taxon>
        <taxon>Mortierella</taxon>
    </lineage>
</organism>
<evidence type="ECO:0000313" key="8">
    <source>
        <dbReference type="EMBL" id="KAF9958993.1"/>
    </source>
</evidence>
<feature type="compositionally biased region" description="Low complexity" evidence="6">
    <location>
        <begin position="995"/>
        <end position="1012"/>
    </location>
</feature>
<protein>
    <recommendedName>
        <fullName evidence="7">Senescence domain-containing protein</fullName>
    </recommendedName>
</protein>
<keyword evidence="3" id="KW-0560">Oxidoreductase</keyword>
<dbReference type="GO" id="GO:0004497">
    <property type="term" value="F:monooxygenase activity"/>
    <property type="evidence" value="ECO:0007669"/>
    <property type="project" value="InterPro"/>
</dbReference>
<dbReference type="GO" id="GO:0020037">
    <property type="term" value="F:heme binding"/>
    <property type="evidence" value="ECO:0007669"/>
    <property type="project" value="InterPro"/>
</dbReference>
<dbReference type="PRINTS" id="PR00385">
    <property type="entry name" value="P450"/>
</dbReference>
<comment type="similarity">
    <text evidence="1">Belongs to the cytochrome P450 family.</text>
</comment>
<comment type="caution">
    <text evidence="8">The sequence shown here is derived from an EMBL/GenBank/DDBJ whole genome shotgun (WGS) entry which is preliminary data.</text>
</comment>
<accession>A0A9P6M083</accession>
<dbReference type="OrthoDB" id="1470350at2759"/>
<evidence type="ECO:0000256" key="2">
    <source>
        <dbReference type="ARBA" id="ARBA00022723"/>
    </source>
</evidence>
<dbReference type="InterPro" id="IPR001128">
    <property type="entry name" value="Cyt_P450"/>
</dbReference>
<evidence type="ECO:0000256" key="1">
    <source>
        <dbReference type="ARBA" id="ARBA00010617"/>
    </source>
</evidence>
<dbReference type="PRINTS" id="PR00463">
    <property type="entry name" value="EP450I"/>
</dbReference>
<gene>
    <name evidence="8" type="ORF">BGZ70_009002</name>
</gene>
<sequence>MSTSTLTHPRIQLLLSTLRQLLTRILTKSNASKVLGTYILFLLIKYRNTAYGVRPRPDLKGPRGVPLLGNTIEMLIRPRTENYQFQADNHENVYGSYYTVSLPGVGRIINITDPEMLDHVLRVNFWAYEKGAYLRNTLSPMVGQGIFGADGEHWRWQRKLTSHIFNVKSFRTYTSDVFCREAQLVIDYFSKVADTDKVVDLQNIFYLFTLDSFGEIAFGQSFGCLKDPEQEVEFAAAFDRLNHALSERIISPIWKLKDWWTGHGDVVRQDTKTVHDFAYNVIRQRREGKDSGHHKDLMQLFMDARDEHGQPLSDEMLKDELINMVLAGRDTTAQALSWMFYLMHRSEARSEILSQLKEEIDSVLKGGKPTYETTKQQKYAEACLYETLRLYPSVPQNMKVCVADDVLPGGPQIYKGENVGWCSWAMGRLDRIWGPDAKTFKPERWLTGERPSSTKFVSFHLGPRTCLGQQFATIEAITIMSMLLQTFSFELVHPEMEPAYVPALTLPMAHGLPVRIKRLEKAVAPTDMATSPSSASSDALKPAAVIQVVLAIPNATIHHLPSSTATKKRIGNGELRVYSTAPPGTAIGSSHAEAAEAKRAPPTTFMTLETDDTPAKSHKSLITHPLMPRSTAQKMDDRTWRFSVAGNGYLELNLPDASGSDIAALENLLTDRIVYTNQYKLRNQLALVDDVGQIFGVLDKDEAELEDDDNVSLSENTKSPVVVEAIEPKGDNDGAPLKLKISVPSADDMADYITTASQFFGENLVKGATVVAGGITSSSTYLNSKIPETQKPLKISPFIKNRIRNLTKVSRMSFSITGRLKSAVVSTALNSGFKVLKYWTSKDDRESYSTMQNIAYSILTSAGVLIQAAEESINIVSGPAISAAQNLAGRTLGPDVQELVTEALEGFKHFTLVYFDKAGISRRAFLQTSRVAALQTAQEVREGKIKIKERQKNPQDHIQGSVAASAGAAATHVKELIFQYFGKTDENSGEDAAHGEGSSSSGSSSPSKRSSGVPAQGSGSNDKKKKME</sequence>
<dbReference type="AlphaFoldDB" id="A0A9P6M083"/>
<dbReference type="InterPro" id="IPR017972">
    <property type="entry name" value="Cyt_P450_CS"/>
</dbReference>
<evidence type="ECO:0000313" key="9">
    <source>
        <dbReference type="Proteomes" id="UP000738359"/>
    </source>
</evidence>
<dbReference type="GO" id="GO:0005506">
    <property type="term" value="F:iron ion binding"/>
    <property type="evidence" value="ECO:0007669"/>
    <property type="project" value="InterPro"/>
</dbReference>
<dbReference type="InterPro" id="IPR036396">
    <property type="entry name" value="Cyt_P450_sf"/>
</dbReference>
<dbReference type="GO" id="GO:0006629">
    <property type="term" value="P:lipid metabolic process"/>
    <property type="evidence" value="ECO:0007669"/>
    <property type="project" value="UniProtKB-ARBA"/>
</dbReference>
<keyword evidence="4 5" id="KW-0408">Iron</keyword>
<comment type="cofactor">
    <cofactor evidence="5">
        <name>heme</name>
        <dbReference type="ChEBI" id="CHEBI:30413"/>
    </cofactor>
</comment>
<dbReference type="PROSITE" id="PS00086">
    <property type="entry name" value="CYTOCHROME_P450"/>
    <property type="match status" value="1"/>
</dbReference>
<dbReference type="Pfam" id="PF06911">
    <property type="entry name" value="Senescence"/>
    <property type="match status" value="1"/>
</dbReference>